<dbReference type="GO" id="GO:0005829">
    <property type="term" value="C:cytosol"/>
    <property type="evidence" value="ECO:0007669"/>
    <property type="project" value="TreeGrafter"/>
</dbReference>
<keyword evidence="5 7" id="KW-0324">Glycolysis</keyword>
<dbReference type="KEGG" id="rlc:K227x_63530"/>
<comment type="function">
    <text evidence="7">Involved in the gluconeogenesis. Catalyzes stereospecifically the conversion of dihydroxyacetone phosphate (DHAP) to D-glyceraldehyde-3-phosphate (G3P).</text>
</comment>
<dbReference type="GO" id="GO:0004807">
    <property type="term" value="F:triose-phosphate isomerase activity"/>
    <property type="evidence" value="ECO:0007669"/>
    <property type="project" value="UniProtKB-UniRule"/>
</dbReference>
<dbReference type="SUPFAM" id="SSF51351">
    <property type="entry name" value="Triosephosphate isomerase (TIM)"/>
    <property type="match status" value="1"/>
</dbReference>
<dbReference type="UniPathway" id="UPA00109">
    <property type="reaction ID" value="UER00189"/>
</dbReference>
<feature type="active site" description="Proton acceptor" evidence="7">
    <location>
        <position position="168"/>
    </location>
</feature>
<dbReference type="GO" id="GO:0046166">
    <property type="term" value="P:glyceraldehyde-3-phosphate biosynthetic process"/>
    <property type="evidence" value="ECO:0007669"/>
    <property type="project" value="TreeGrafter"/>
</dbReference>
<dbReference type="PROSITE" id="PS51440">
    <property type="entry name" value="TIM_2"/>
    <property type="match status" value="1"/>
</dbReference>
<evidence type="ECO:0000256" key="1">
    <source>
        <dbReference type="ARBA" id="ARBA00004680"/>
    </source>
</evidence>
<comment type="similarity">
    <text evidence="2 7 8">Belongs to the triosephosphate isomerase family.</text>
</comment>
<comment type="catalytic activity">
    <reaction evidence="7 8">
        <text>D-glyceraldehyde 3-phosphate = dihydroxyacetone phosphate</text>
        <dbReference type="Rhea" id="RHEA:18585"/>
        <dbReference type="ChEBI" id="CHEBI:57642"/>
        <dbReference type="ChEBI" id="CHEBI:59776"/>
        <dbReference type="EC" id="5.3.1.1"/>
    </reaction>
</comment>
<dbReference type="HAMAP" id="MF_00147_B">
    <property type="entry name" value="TIM_B"/>
    <property type="match status" value="1"/>
</dbReference>
<evidence type="ECO:0000313" key="9">
    <source>
        <dbReference type="EMBL" id="QDT07924.1"/>
    </source>
</evidence>
<dbReference type="GO" id="GO:0019563">
    <property type="term" value="P:glycerol catabolic process"/>
    <property type="evidence" value="ECO:0007669"/>
    <property type="project" value="TreeGrafter"/>
</dbReference>
<dbReference type="InterPro" id="IPR022896">
    <property type="entry name" value="TrioseP_Isoase_bac/euk"/>
</dbReference>
<dbReference type="PROSITE" id="PS00171">
    <property type="entry name" value="TIM_1"/>
    <property type="match status" value="1"/>
</dbReference>
<dbReference type="GO" id="GO:0006094">
    <property type="term" value="P:gluconeogenesis"/>
    <property type="evidence" value="ECO:0007669"/>
    <property type="project" value="UniProtKB-UniRule"/>
</dbReference>
<dbReference type="CDD" id="cd00311">
    <property type="entry name" value="TIM"/>
    <property type="match status" value="1"/>
</dbReference>
<protein>
    <recommendedName>
        <fullName evidence="7 8">Triosephosphate isomerase</fullName>
        <shortName evidence="7">TIM</shortName>
        <shortName evidence="7">TPI</shortName>
        <ecNumber evidence="7 8">5.3.1.1</ecNumber>
    </recommendedName>
    <alternativeName>
        <fullName evidence="7">Triose-phosphate isomerase</fullName>
    </alternativeName>
</protein>
<dbReference type="Pfam" id="PF00121">
    <property type="entry name" value="TIM"/>
    <property type="match status" value="1"/>
</dbReference>
<keyword evidence="10" id="KW-1185">Reference proteome</keyword>
<keyword evidence="3 7" id="KW-0312">Gluconeogenesis</keyword>
<keyword evidence="6 7" id="KW-0413">Isomerase</keyword>
<evidence type="ECO:0000256" key="4">
    <source>
        <dbReference type="ARBA" id="ARBA00022490"/>
    </source>
</evidence>
<evidence type="ECO:0000256" key="2">
    <source>
        <dbReference type="ARBA" id="ARBA00007422"/>
    </source>
</evidence>
<dbReference type="PANTHER" id="PTHR21139">
    <property type="entry name" value="TRIOSEPHOSPHATE ISOMERASE"/>
    <property type="match status" value="1"/>
</dbReference>
<accession>A0A517NLB4</accession>
<sequence length="251" mass="26112">MTRRILIAGNWKMNTRRAGAVELAKGIVAGVGDEPSVDVALCPPSVYLTVVADAVAGTPIGLGAQNLYAADDGAFTGEVNASMLTDVGCRYVILGHSERRAIMGETDQQISEKLHAALAGNLIPIVCVGETLEDRESGSTEKVVETQLRGSLDGLDDARAAGVVIAYEPVWAIGTGKTASPAQAEEVHAFIRKLLGELFGDDVAGQMRIQYGGSVKPGNAKELLGQPNIDGALVGGASLKVEDFMGIINPA</sequence>
<evidence type="ECO:0000256" key="3">
    <source>
        <dbReference type="ARBA" id="ARBA00022432"/>
    </source>
</evidence>
<dbReference type="InterPro" id="IPR020861">
    <property type="entry name" value="Triosephosphate_isomerase_AS"/>
</dbReference>
<dbReference type="UniPathway" id="UPA00138"/>
<evidence type="ECO:0000313" key="10">
    <source>
        <dbReference type="Proteomes" id="UP000318538"/>
    </source>
</evidence>
<organism evidence="9 10">
    <name type="scientific">Rubripirellula lacrimiformis</name>
    <dbReference type="NCBI Taxonomy" id="1930273"/>
    <lineage>
        <taxon>Bacteria</taxon>
        <taxon>Pseudomonadati</taxon>
        <taxon>Planctomycetota</taxon>
        <taxon>Planctomycetia</taxon>
        <taxon>Pirellulales</taxon>
        <taxon>Pirellulaceae</taxon>
        <taxon>Rubripirellula</taxon>
    </lineage>
</organism>
<keyword evidence="4 7" id="KW-0963">Cytoplasm</keyword>
<dbReference type="FunFam" id="3.20.20.70:FF:000016">
    <property type="entry name" value="Triosephosphate isomerase"/>
    <property type="match status" value="1"/>
</dbReference>
<reference evidence="9 10" key="1">
    <citation type="submission" date="2019-02" db="EMBL/GenBank/DDBJ databases">
        <title>Deep-cultivation of Planctomycetes and their phenomic and genomic characterization uncovers novel biology.</title>
        <authorList>
            <person name="Wiegand S."/>
            <person name="Jogler M."/>
            <person name="Boedeker C."/>
            <person name="Pinto D."/>
            <person name="Vollmers J."/>
            <person name="Rivas-Marin E."/>
            <person name="Kohn T."/>
            <person name="Peeters S.H."/>
            <person name="Heuer A."/>
            <person name="Rast P."/>
            <person name="Oberbeckmann S."/>
            <person name="Bunk B."/>
            <person name="Jeske O."/>
            <person name="Meyerdierks A."/>
            <person name="Storesund J.E."/>
            <person name="Kallscheuer N."/>
            <person name="Luecker S."/>
            <person name="Lage O.M."/>
            <person name="Pohl T."/>
            <person name="Merkel B.J."/>
            <person name="Hornburger P."/>
            <person name="Mueller R.-W."/>
            <person name="Bruemmer F."/>
            <person name="Labrenz M."/>
            <person name="Spormann A.M."/>
            <person name="Op den Camp H."/>
            <person name="Overmann J."/>
            <person name="Amann R."/>
            <person name="Jetten M.S.M."/>
            <person name="Mascher T."/>
            <person name="Medema M.H."/>
            <person name="Devos D.P."/>
            <person name="Kaster A.-K."/>
            <person name="Ovreas L."/>
            <person name="Rohde M."/>
            <person name="Galperin M.Y."/>
            <person name="Jogler C."/>
        </authorList>
    </citation>
    <scope>NUCLEOTIDE SEQUENCE [LARGE SCALE GENOMIC DNA]</scope>
    <source>
        <strain evidence="9 10">K22_7</strain>
    </source>
</reference>
<dbReference type="PANTHER" id="PTHR21139:SF42">
    <property type="entry name" value="TRIOSEPHOSPHATE ISOMERASE"/>
    <property type="match status" value="1"/>
</dbReference>
<name>A0A517NLB4_9BACT</name>
<feature type="binding site" evidence="7">
    <location>
        <begin position="10"/>
        <end position="12"/>
    </location>
    <ligand>
        <name>substrate</name>
    </ligand>
</feature>
<dbReference type="RefSeq" id="WP_145176564.1">
    <property type="nucleotide sequence ID" value="NZ_CP036525.1"/>
</dbReference>
<dbReference type="InterPro" id="IPR013785">
    <property type="entry name" value="Aldolase_TIM"/>
</dbReference>
<proteinExistence type="inferred from homology"/>
<comment type="pathway">
    <text evidence="7 8">Carbohydrate biosynthesis; gluconeogenesis.</text>
</comment>
<feature type="binding site" evidence="7">
    <location>
        <position position="174"/>
    </location>
    <ligand>
        <name>substrate</name>
    </ligand>
</feature>
<evidence type="ECO:0000256" key="5">
    <source>
        <dbReference type="ARBA" id="ARBA00023152"/>
    </source>
</evidence>
<feature type="active site" description="Electrophile" evidence="7">
    <location>
        <position position="96"/>
    </location>
</feature>
<dbReference type="EMBL" id="CP036525">
    <property type="protein sequence ID" value="QDT07924.1"/>
    <property type="molecule type" value="Genomic_DNA"/>
</dbReference>
<comment type="subunit">
    <text evidence="7 8">Homodimer.</text>
</comment>
<feature type="binding site" evidence="7">
    <location>
        <begin position="235"/>
        <end position="236"/>
    </location>
    <ligand>
        <name>substrate</name>
    </ligand>
</feature>
<dbReference type="EC" id="5.3.1.1" evidence="7 8"/>
<feature type="binding site" evidence="7">
    <location>
        <position position="214"/>
    </location>
    <ligand>
        <name>substrate</name>
    </ligand>
</feature>
<comment type="subcellular location">
    <subcellularLocation>
        <location evidence="7 8">Cytoplasm</location>
    </subcellularLocation>
</comment>
<evidence type="ECO:0000256" key="8">
    <source>
        <dbReference type="RuleBase" id="RU363013"/>
    </source>
</evidence>
<dbReference type="AlphaFoldDB" id="A0A517NLB4"/>
<comment type="pathway">
    <text evidence="1 7 8">Carbohydrate degradation; glycolysis; D-glyceraldehyde 3-phosphate from glycerone phosphate: step 1/1.</text>
</comment>
<dbReference type="NCBIfam" id="TIGR00419">
    <property type="entry name" value="tim"/>
    <property type="match status" value="1"/>
</dbReference>
<gene>
    <name evidence="7" type="primary">tpiA</name>
    <name evidence="9" type="ORF">K227x_63530</name>
</gene>
<dbReference type="Proteomes" id="UP000318538">
    <property type="component" value="Chromosome"/>
</dbReference>
<evidence type="ECO:0000256" key="7">
    <source>
        <dbReference type="HAMAP-Rule" id="MF_00147"/>
    </source>
</evidence>
<dbReference type="OrthoDB" id="9809429at2"/>
<dbReference type="InterPro" id="IPR035990">
    <property type="entry name" value="TIM_sf"/>
</dbReference>
<dbReference type="Gene3D" id="3.20.20.70">
    <property type="entry name" value="Aldolase class I"/>
    <property type="match status" value="1"/>
</dbReference>
<dbReference type="InterPro" id="IPR000652">
    <property type="entry name" value="Triosephosphate_isomerase"/>
</dbReference>
<dbReference type="GO" id="GO:0006096">
    <property type="term" value="P:glycolytic process"/>
    <property type="evidence" value="ECO:0007669"/>
    <property type="project" value="UniProtKB-UniRule"/>
</dbReference>
<evidence type="ECO:0000256" key="6">
    <source>
        <dbReference type="ARBA" id="ARBA00023235"/>
    </source>
</evidence>